<keyword evidence="3" id="KW-1185">Reference proteome</keyword>
<dbReference type="EMBL" id="SPQB01000002">
    <property type="protein sequence ID" value="TFU34298.1"/>
    <property type="molecule type" value="Genomic_DNA"/>
</dbReference>
<comment type="caution">
    <text evidence="2">The sequence shown here is derived from an EMBL/GenBank/DDBJ whole genome shotgun (WGS) entry which is preliminary data.</text>
</comment>
<dbReference type="OrthoDB" id="5079070at2"/>
<protein>
    <submittedName>
        <fullName evidence="2">Uncharacterized protein</fullName>
    </submittedName>
</protein>
<reference evidence="2 3" key="1">
    <citation type="submission" date="2019-03" db="EMBL/GenBank/DDBJ databases">
        <title>Diversity of the mouse oral microbiome.</title>
        <authorList>
            <person name="Joseph S."/>
            <person name="Aduse-Opoku J."/>
            <person name="Curtis M."/>
            <person name="Wade W."/>
            <person name="Hashim A."/>
        </authorList>
    </citation>
    <scope>NUCLEOTIDE SEQUENCE [LARGE SCALE GENOMIC DNA]</scope>
    <source>
        <strain evidence="2 3">P1012</strain>
    </source>
</reference>
<evidence type="ECO:0000313" key="3">
    <source>
        <dbReference type="Proteomes" id="UP000298358"/>
    </source>
</evidence>
<evidence type="ECO:0000313" key="2">
    <source>
        <dbReference type="EMBL" id="TFU34298.1"/>
    </source>
</evidence>
<organism evidence="2 3">
    <name type="scientific">Microbacterium paludicola</name>
    <dbReference type="NCBI Taxonomy" id="300019"/>
    <lineage>
        <taxon>Bacteria</taxon>
        <taxon>Bacillati</taxon>
        <taxon>Actinomycetota</taxon>
        <taxon>Actinomycetes</taxon>
        <taxon>Micrococcales</taxon>
        <taxon>Microbacteriaceae</taxon>
        <taxon>Microbacterium</taxon>
    </lineage>
</organism>
<dbReference type="AlphaFoldDB" id="A0A4Y9FYS2"/>
<name>A0A4Y9FYS2_9MICO</name>
<keyword evidence="1" id="KW-1133">Transmembrane helix</keyword>
<dbReference type="RefSeq" id="WP_135112350.1">
    <property type="nucleotide sequence ID" value="NZ_JADGLL010000002.1"/>
</dbReference>
<accession>A0A4Y9FYS2</accession>
<feature type="transmembrane region" description="Helical" evidence="1">
    <location>
        <begin position="100"/>
        <end position="126"/>
    </location>
</feature>
<proteinExistence type="predicted"/>
<keyword evidence="1" id="KW-0812">Transmembrane</keyword>
<evidence type="ECO:0000256" key="1">
    <source>
        <dbReference type="SAM" id="Phobius"/>
    </source>
</evidence>
<dbReference type="Proteomes" id="UP000298358">
    <property type="component" value="Unassembled WGS sequence"/>
</dbReference>
<gene>
    <name evidence="2" type="ORF">E4U02_01165</name>
</gene>
<keyword evidence="1" id="KW-0472">Membrane</keyword>
<feature type="transmembrane region" description="Helical" evidence="1">
    <location>
        <begin position="13"/>
        <end position="35"/>
    </location>
</feature>
<sequence>MSAGGALGAITEILSWVGIGAAVLFGVAALIVRLADGAWQPVRGVVIDDVVRWFGDDGVHEAPLTPELRAAATRDELDLFHRIGTRDVVRLHRHSPWPRLLGGVALACGTVGVIAVIVQIAAMILAD</sequence>